<feature type="non-terminal residue" evidence="2">
    <location>
        <position position="109"/>
    </location>
</feature>
<sequence length="109" mass="12228">MPKGDIGTSNWQVGWIPEGFEPNELNRYRMAVTNQMVESQLYSDGLFSFSVYVANKDEHSLKGQLVRQGRRTLHSFVSGQHEISVVGDIPPTTAQRIAQSVTFNVTKSK</sequence>
<gene>
    <name evidence="2" type="ORF">HKB16_31955</name>
</gene>
<dbReference type="GO" id="GO:0032885">
    <property type="term" value="P:regulation of polysaccharide biosynthetic process"/>
    <property type="evidence" value="ECO:0007669"/>
    <property type="project" value="TreeGrafter"/>
</dbReference>
<dbReference type="GO" id="GO:0045152">
    <property type="term" value="F:antisigma factor binding"/>
    <property type="evidence" value="ECO:0007669"/>
    <property type="project" value="TreeGrafter"/>
</dbReference>
<reference evidence="2 3" key="1">
    <citation type="submission" date="2020-04" db="EMBL/GenBank/DDBJ databases">
        <title>Whole-genome sequencing of Vibrio spp. from China reveals different genetic environments of blaCTX-M-14 among diverse lineages.</title>
        <authorList>
            <person name="Zheng Z."/>
            <person name="Ye L."/>
            <person name="Chen S."/>
        </authorList>
    </citation>
    <scope>NUCLEOTIDE SEQUENCE [LARGE SCALE GENOMIC DNA]</scope>
    <source>
        <strain evidence="2 3">Vb0551</strain>
    </source>
</reference>
<evidence type="ECO:0000259" key="1">
    <source>
        <dbReference type="Pfam" id="PF17188"/>
    </source>
</evidence>
<organism evidence="2 3">
    <name type="scientific">Vibrio parahaemolyticus</name>
    <dbReference type="NCBI Taxonomy" id="670"/>
    <lineage>
        <taxon>Bacteria</taxon>
        <taxon>Pseudomonadati</taxon>
        <taxon>Pseudomonadota</taxon>
        <taxon>Gammaproteobacteria</taxon>
        <taxon>Vibrionales</taxon>
        <taxon>Vibrionaceae</taxon>
        <taxon>Vibrio</taxon>
    </lineage>
</organism>
<dbReference type="EMBL" id="JABCLB010002703">
    <property type="protein sequence ID" value="NMU87464.1"/>
    <property type="molecule type" value="Genomic_DNA"/>
</dbReference>
<dbReference type="Gene3D" id="3.30.200.100">
    <property type="entry name" value="MucB/RseB, C-terminal domain"/>
    <property type="match status" value="1"/>
</dbReference>
<evidence type="ECO:0000313" key="3">
    <source>
        <dbReference type="Proteomes" id="UP000518904"/>
    </source>
</evidence>
<proteinExistence type="predicted"/>
<dbReference type="InterPro" id="IPR038484">
    <property type="entry name" value="MucB/RseB_C_sf"/>
</dbReference>
<comment type="caution">
    <text evidence="2">The sequence shown here is derived from an EMBL/GenBank/DDBJ whole genome shotgun (WGS) entry which is preliminary data.</text>
</comment>
<accession>A0A7Y0SPV0</accession>
<dbReference type="Proteomes" id="UP000518904">
    <property type="component" value="Unassembled WGS sequence"/>
</dbReference>
<dbReference type="InterPro" id="IPR005588">
    <property type="entry name" value="MucB_RseB"/>
</dbReference>
<dbReference type="Pfam" id="PF17188">
    <property type="entry name" value="MucB_RseB_C"/>
    <property type="match status" value="1"/>
</dbReference>
<dbReference type="PANTHER" id="PTHR38782:SF1">
    <property type="entry name" value="SIGMA-E FACTOR REGULATORY PROTEIN RSEB"/>
    <property type="match status" value="1"/>
</dbReference>
<dbReference type="AlphaFoldDB" id="A0A7Y0SPV0"/>
<protein>
    <submittedName>
        <fullName evidence="2">Sigma-E factor regulatory protein RseB</fullName>
    </submittedName>
</protein>
<dbReference type="InterPro" id="IPR033436">
    <property type="entry name" value="MucB/RseB_C"/>
</dbReference>
<feature type="non-terminal residue" evidence="2">
    <location>
        <position position="1"/>
    </location>
</feature>
<dbReference type="GO" id="GO:0030288">
    <property type="term" value="C:outer membrane-bounded periplasmic space"/>
    <property type="evidence" value="ECO:0007669"/>
    <property type="project" value="TreeGrafter"/>
</dbReference>
<name>A0A7Y0SPV0_VIBPH</name>
<feature type="domain" description="MucB/RseB C-terminal" evidence="1">
    <location>
        <begin position="8"/>
        <end position="101"/>
    </location>
</feature>
<evidence type="ECO:0000313" key="2">
    <source>
        <dbReference type="EMBL" id="NMU87464.1"/>
    </source>
</evidence>
<dbReference type="PANTHER" id="PTHR38782">
    <property type="match status" value="1"/>
</dbReference>